<dbReference type="Proteomes" id="UP000050326">
    <property type="component" value="Unassembled WGS sequence"/>
</dbReference>
<accession>A0A0P8Z284</accession>
<protein>
    <submittedName>
        <fullName evidence="1">Uncharacterized protein</fullName>
    </submittedName>
</protein>
<keyword evidence="2" id="KW-1185">Reference proteome</keyword>
<name>A0A0P8Z284_9CLOT</name>
<proteinExistence type="predicted"/>
<sequence>MKDELIQQLNNFLKEIAREFEDEFIRRLPSI</sequence>
<dbReference type="EMBL" id="LKET01000011">
    <property type="protein sequence ID" value="KPU46263.1"/>
    <property type="molecule type" value="Genomic_DNA"/>
</dbReference>
<evidence type="ECO:0000313" key="1">
    <source>
        <dbReference type="EMBL" id="KPU46263.1"/>
    </source>
</evidence>
<dbReference type="AlphaFoldDB" id="A0A0P8Z284"/>
<organism evidence="1 2">
    <name type="scientific">Oxobacter pfennigii</name>
    <dbReference type="NCBI Taxonomy" id="36849"/>
    <lineage>
        <taxon>Bacteria</taxon>
        <taxon>Bacillati</taxon>
        <taxon>Bacillota</taxon>
        <taxon>Clostridia</taxon>
        <taxon>Eubacteriales</taxon>
        <taxon>Clostridiaceae</taxon>
        <taxon>Oxobacter</taxon>
    </lineage>
</organism>
<gene>
    <name evidence="1" type="ORF">OXPF_01080</name>
</gene>
<reference evidence="1 2" key="1">
    <citation type="submission" date="2015-09" db="EMBL/GenBank/DDBJ databases">
        <title>Genome sequence of Oxobacter pfennigii DSM 3222.</title>
        <authorList>
            <person name="Poehlein A."/>
            <person name="Bengelsdorf F.R."/>
            <person name="Schiel-Bengelsdorf B."/>
            <person name="Duerre P."/>
            <person name="Daniel R."/>
        </authorList>
    </citation>
    <scope>NUCLEOTIDE SEQUENCE [LARGE SCALE GENOMIC DNA]</scope>
    <source>
        <strain evidence="1 2">DSM 3222</strain>
    </source>
</reference>
<comment type="caution">
    <text evidence="1">The sequence shown here is derived from an EMBL/GenBank/DDBJ whole genome shotgun (WGS) entry which is preliminary data.</text>
</comment>
<evidence type="ECO:0000313" key="2">
    <source>
        <dbReference type="Proteomes" id="UP000050326"/>
    </source>
</evidence>